<dbReference type="SUPFAM" id="SSF55073">
    <property type="entry name" value="Nucleotide cyclase"/>
    <property type="match status" value="1"/>
</dbReference>
<dbReference type="PROSITE" id="PS50887">
    <property type="entry name" value="GGDEF"/>
    <property type="match status" value="1"/>
</dbReference>
<reference evidence="5 6" key="1">
    <citation type="submission" date="2020-08" db="EMBL/GenBank/DDBJ databases">
        <title>Genomic Encyclopedia of Type Strains, Phase III (KMG-III): the genomes of soil and plant-associated and newly described type strains.</title>
        <authorList>
            <person name="Whitman W."/>
        </authorList>
    </citation>
    <scope>NUCLEOTIDE SEQUENCE [LARGE SCALE GENOMIC DNA]</scope>
    <source>
        <strain evidence="5 6">CECT 8075</strain>
    </source>
</reference>
<dbReference type="CDD" id="cd01949">
    <property type="entry name" value="GGDEF"/>
    <property type="match status" value="1"/>
</dbReference>
<evidence type="ECO:0000259" key="4">
    <source>
        <dbReference type="PROSITE" id="PS50887"/>
    </source>
</evidence>
<dbReference type="GO" id="GO:0005886">
    <property type="term" value="C:plasma membrane"/>
    <property type="evidence" value="ECO:0007669"/>
    <property type="project" value="TreeGrafter"/>
</dbReference>
<dbReference type="AlphaFoldDB" id="A0A7W5E3U1"/>
<evidence type="ECO:0000313" key="6">
    <source>
        <dbReference type="Proteomes" id="UP000536179"/>
    </source>
</evidence>
<dbReference type="InterPro" id="IPR000253">
    <property type="entry name" value="FHA_dom"/>
</dbReference>
<dbReference type="GO" id="GO:1902201">
    <property type="term" value="P:negative regulation of bacterial-type flagellum-dependent cell motility"/>
    <property type="evidence" value="ECO:0007669"/>
    <property type="project" value="TreeGrafter"/>
</dbReference>
<dbReference type="InterPro" id="IPR000160">
    <property type="entry name" value="GGDEF_dom"/>
</dbReference>
<dbReference type="CDD" id="cd00060">
    <property type="entry name" value="FHA"/>
    <property type="match status" value="1"/>
</dbReference>
<dbReference type="SMART" id="SM00267">
    <property type="entry name" value="GGDEF"/>
    <property type="match status" value="1"/>
</dbReference>
<dbReference type="Pfam" id="PF00498">
    <property type="entry name" value="FHA"/>
    <property type="match status" value="1"/>
</dbReference>
<comment type="catalytic activity">
    <reaction evidence="2">
        <text>2 GTP = 3',3'-c-di-GMP + 2 diphosphate</text>
        <dbReference type="Rhea" id="RHEA:24898"/>
        <dbReference type="ChEBI" id="CHEBI:33019"/>
        <dbReference type="ChEBI" id="CHEBI:37565"/>
        <dbReference type="ChEBI" id="CHEBI:58805"/>
        <dbReference type="EC" id="2.7.7.65"/>
    </reaction>
</comment>
<dbReference type="PANTHER" id="PTHR45138:SF9">
    <property type="entry name" value="DIGUANYLATE CYCLASE DGCM-RELATED"/>
    <property type="match status" value="1"/>
</dbReference>
<dbReference type="SMART" id="SM00240">
    <property type="entry name" value="FHA"/>
    <property type="match status" value="1"/>
</dbReference>
<dbReference type="Pfam" id="PF00990">
    <property type="entry name" value="GGDEF"/>
    <property type="match status" value="1"/>
</dbReference>
<gene>
    <name evidence="5" type="ORF">FHS27_005541</name>
</gene>
<comment type="caution">
    <text evidence="5">The sequence shown here is derived from an EMBL/GenBank/DDBJ whole genome shotgun (WGS) entry which is preliminary data.</text>
</comment>
<evidence type="ECO:0000259" key="3">
    <source>
        <dbReference type="PROSITE" id="PS50006"/>
    </source>
</evidence>
<keyword evidence="6" id="KW-1185">Reference proteome</keyword>
<dbReference type="EC" id="2.7.7.65" evidence="1"/>
<dbReference type="SUPFAM" id="SSF49879">
    <property type="entry name" value="SMAD/FHA domain"/>
    <property type="match status" value="1"/>
</dbReference>
<evidence type="ECO:0000313" key="5">
    <source>
        <dbReference type="EMBL" id="MBB3209701.1"/>
    </source>
</evidence>
<dbReference type="Gene3D" id="2.60.200.20">
    <property type="match status" value="1"/>
</dbReference>
<feature type="domain" description="FHA" evidence="3">
    <location>
        <begin position="66"/>
        <end position="115"/>
    </location>
</feature>
<dbReference type="GO" id="GO:0052621">
    <property type="term" value="F:diguanylate cyclase activity"/>
    <property type="evidence" value="ECO:0007669"/>
    <property type="project" value="UniProtKB-EC"/>
</dbReference>
<dbReference type="PROSITE" id="PS50006">
    <property type="entry name" value="FHA_DOMAIN"/>
    <property type="match status" value="1"/>
</dbReference>
<proteinExistence type="predicted"/>
<dbReference type="InterPro" id="IPR029787">
    <property type="entry name" value="Nucleotide_cyclase"/>
</dbReference>
<name>A0A7W5E3U1_9BACT</name>
<dbReference type="InterPro" id="IPR050469">
    <property type="entry name" value="Diguanylate_Cyclase"/>
</dbReference>
<dbReference type="EMBL" id="JACHXU010000026">
    <property type="protein sequence ID" value="MBB3209701.1"/>
    <property type="molecule type" value="Genomic_DNA"/>
</dbReference>
<dbReference type="NCBIfam" id="TIGR00254">
    <property type="entry name" value="GGDEF"/>
    <property type="match status" value="1"/>
</dbReference>
<feature type="domain" description="GGDEF" evidence="4">
    <location>
        <begin position="184"/>
        <end position="315"/>
    </location>
</feature>
<evidence type="ECO:0000256" key="2">
    <source>
        <dbReference type="ARBA" id="ARBA00034247"/>
    </source>
</evidence>
<dbReference type="RefSeq" id="WP_184308521.1">
    <property type="nucleotide sequence ID" value="NZ_JACHXU010000026.1"/>
</dbReference>
<evidence type="ECO:0000256" key="1">
    <source>
        <dbReference type="ARBA" id="ARBA00012528"/>
    </source>
</evidence>
<sequence length="315" mass="35143">MTDLINRVLQRVPAPYHLASEMEAEATMQQQGFHTPDDAVGNESCLVQIYPADVIDGMLLLEYDFLTIGRDIACDLVLDDASVSRRHVQLIRTPEGHALQDLGSTNGTLVNRIPIQGRHILNSGDNISIGSFIFKYLSAGSVESQYHETVYLSLTRDALTGTMNKRYLLESMQREMARSLRRSQSLAVVMMDIDFFKSVNDTHGHLVGDEVLREFGKRLLSTCREDDLLARYGGEEFSLLMASTERDEAIEIAERCRAVIGGKPFATAIGPLDITASFGVACYDGDRMMKAVELIKIADDRLYEAKRDGRNRVVC</sequence>
<dbReference type="InterPro" id="IPR043128">
    <property type="entry name" value="Rev_trsase/Diguanyl_cyclase"/>
</dbReference>
<dbReference type="InterPro" id="IPR008984">
    <property type="entry name" value="SMAD_FHA_dom_sf"/>
</dbReference>
<accession>A0A7W5E3U1</accession>
<dbReference type="FunFam" id="3.30.70.270:FF:000001">
    <property type="entry name" value="Diguanylate cyclase domain protein"/>
    <property type="match status" value="1"/>
</dbReference>
<dbReference type="Proteomes" id="UP000536179">
    <property type="component" value="Unassembled WGS sequence"/>
</dbReference>
<dbReference type="PANTHER" id="PTHR45138">
    <property type="entry name" value="REGULATORY COMPONENTS OF SENSORY TRANSDUCTION SYSTEM"/>
    <property type="match status" value="1"/>
</dbReference>
<dbReference type="Gene3D" id="3.30.70.270">
    <property type="match status" value="1"/>
</dbReference>
<dbReference type="GO" id="GO:0043709">
    <property type="term" value="P:cell adhesion involved in single-species biofilm formation"/>
    <property type="evidence" value="ECO:0007669"/>
    <property type="project" value="TreeGrafter"/>
</dbReference>
<organism evidence="5 6">
    <name type="scientific">Aporhodopirellula rubra</name>
    <dbReference type="NCBI Taxonomy" id="980271"/>
    <lineage>
        <taxon>Bacteria</taxon>
        <taxon>Pseudomonadati</taxon>
        <taxon>Planctomycetota</taxon>
        <taxon>Planctomycetia</taxon>
        <taxon>Pirellulales</taxon>
        <taxon>Pirellulaceae</taxon>
        <taxon>Aporhodopirellula</taxon>
    </lineage>
</organism>
<protein>
    <recommendedName>
        <fullName evidence="1">diguanylate cyclase</fullName>
        <ecNumber evidence="1">2.7.7.65</ecNumber>
    </recommendedName>
</protein>